<organism evidence="1 2">
    <name type="scientific">Comamonas odontotermitis</name>
    <dbReference type="NCBI Taxonomy" id="379895"/>
    <lineage>
        <taxon>Bacteria</taxon>
        <taxon>Pseudomonadati</taxon>
        <taxon>Pseudomonadota</taxon>
        <taxon>Betaproteobacteria</taxon>
        <taxon>Burkholderiales</taxon>
        <taxon>Comamonadaceae</taxon>
        <taxon>Comamonas</taxon>
    </lineage>
</organism>
<gene>
    <name evidence="1" type="ORF">HNP33_003058</name>
</gene>
<keyword evidence="2" id="KW-1185">Reference proteome</keyword>
<reference evidence="1 2" key="1">
    <citation type="submission" date="2020-08" db="EMBL/GenBank/DDBJ databases">
        <title>Functional genomics of gut bacteria from endangered species of beetles.</title>
        <authorList>
            <person name="Carlos-Shanley C."/>
        </authorList>
    </citation>
    <scope>NUCLEOTIDE SEQUENCE [LARGE SCALE GENOMIC DNA]</scope>
    <source>
        <strain evidence="1 2">S00124</strain>
    </source>
</reference>
<name>A0ABR6RIT9_9BURK</name>
<evidence type="ECO:0000313" key="1">
    <source>
        <dbReference type="EMBL" id="MBB6578953.1"/>
    </source>
</evidence>
<dbReference type="Pfam" id="PF23140">
    <property type="entry name" value="Gp80"/>
    <property type="match status" value="1"/>
</dbReference>
<sequence length="134" mass="14085">MSGFSTYAANATANFWLKGIAMPGVPGRFLALFTADPTDSFTAGTEVAAPWYARIQAPTFAAPNNGSTFNTERAEFAPVTGSPVTITHIGIVDSPTGGNLIISEALPAPKLLNINDVYFIDSTTLTGDLIVNFL</sequence>
<comment type="caution">
    <text evidence="1">The sequence shown here is derived from an EMBL/GenBank/DDBJ whole genome shotgun (WGS) entry which is preliminary data.</text>
</comment>
<accession>A0ABR6RIT9</accession>
<dbReference type="Proteomes" id="UP000562492">
    <property type="component" value="Unassembled WGS sequence"/>
</dbReference>
<proteinExistence type="predicted"/>
<evidence type="ECO:0000313" key="2">
    <source>
        <dbReference type="Proteomes" id="UP000562492"/>
    </source>
</evidence>
<dbReference type="RefSeq" id="WP_184709938.1">
    <property type="nucleotide sequence ID" value="NZ_JACHKZ010000021.1"/>
</dbReference>
<dbReference type="EMBL" id="JACHKZ010000021">
    <property type="protein sequence ID" value="MBB6578953.1"/>
    <property type="molecule type" value="Genomic_DNA"/>
</dbReference>
<protein>
    <submittedName>
        <fullName evidence="1">Uncharacterized protein</fullName>
    </submittedName>
</protein>
<dbReference type="InterPro" id="IPR056908">
    <property type="entry name" value="Gp80-like"/>
</dbReference>